<dbReference type="GeneID" id="111106512"/>
<evidence type="ECO:0000313" key="5">
    <source>
        <dbReference type="Proteomes" id="UP000694844"/>
    </source>
</evidence>
<gene>
    <name evidence="6" type="primary">LOC111106512</name>
</gene>
<sequence>MAGLYCTTLSILCCICIIWMANGAEIRKDAISMEEFTEMKKMMTNLLEKYQAQERRIADLEFEIQTLKSTEDKSENLLTEIMTEEEKSEILKTKRGLPQDFSSFRTSNNPNDNSNENQMTHHDSNLHNGKDSLEEYRCEGNIRINEDMEVLISYNGGQIDSLCHAMTIIGRDAQNMKQYQLCLETLRYSDPDCEILTGLVSANSQEYNCTHVPPTKICFPQNRNLRVHIEAIDLEKQSRNTSFLFKVNAFVTRNRMTLIINISAGSSAGLVLFIIVVMVIRICKRRPKQPETQKTDETEVYENSI</sequence>
<feature type="chain" id="PRO_5034512195" evidence="4">
    <location>
        <begin position="24"/>
        <end position="305"/>
    </location>
</feature>
<keyword evidence="4" id="KW-0732">Signal</keyword>
<feature type="coiled-coil region" evidence="1">
    <location>
        <begin position="33"/>
        <end position="87"/>
    </location>
</feature>
<feature type="signal peptide" evidence="4">
    <location>
        <begin position="1"/>
        <end position="23"/>
    </location>
</feature>
<dbReference type="Proteomes" id="UP000694844">
    <property type="component" value="Chromosome 8"/>
</dbReference>
<dbReference type="KEGG" id="cvn:111106512"/>
<keyword evidence="3" id="KW-1133">Transmembrane helix</keyword>
<keyword evidence="3" id="KW-0812">Transmembrane</keyword>
<protein>
    <submittedName>
        <fullName evidence="6">Uncharacterized protein LOC111106512 isoform X1</fullName>
    </submittedName>
</protein>
<dbReference type="OrthoDB" id="10581132at2759"/>
<keyword evidence="1" id="KW-0175">Coiled coil</keyword>
<organism evidence="5 6">
    <name type="scientific">Crassostrea virginica</name>
    <name type="common">Eastern oyster</name>
    <dbReference type="NCBI Taxonomy" id="6565"/>
    <lineage>
        <taxon>Eukaryota</taxon>
        <taxon>Metazoa</taxon>
        <taxon>Spiralia</taxon>
        <taxon>Lophotrochozoa</taxon>
        <taxon>Mollusca</taxon>
        <taxon>Bivalvia</taxon>
        <taxon>Autobranchia</taxon>
        <taxon>Pteriomorphia</taxon>
        <taxon>Ostreida</taxon>
        <taxon>Ostreoidea</taxon>
        <taxon>Ostreidae</taxon>
        <taxon>Crassostrea</taxon>
    </lineage>
</organism>
<evidence type="ECO:0000256" key="2">
    <source>
        <dbReference type="SAM" id="MobiDB-lite"/>
    </source>
</evidence>
<evidence type="ECO:0000256" key="3">
    <source>
        <dbReference type="SAM" id="Phobius"/>
    </source>
</evidence>
<evidence type="ECO:0000256" key="1">
    <source>
        <dbReference type="SAM" id="Coils"/>
    </source>
</evidence>
<reference evidence="6" key="1">
    <citation type="submission" date="2025-08" db="UniProtKB">
        <authorList>
            <consortium name="RefSeq"/>
        </authorList>
    </citation>
    <scope>IDENTIFICATION</scope>
    <source>
        <tissue evidence="6">Whole sample</tissue>
    </source>
</reference>
<proteinExistence type="predicted"/>
<feature type="region of interest" description="Disordered" evidence="2">
    <location>
        <begin position="99"/>
        <end position="129"/>
    </location>
</feature>
<evidence type="ECO:0000313" key="6">
    <source>
        <dbReference type="RefSeq" id="XP_022296932.1"/>
    </source>
</evidence>
<keyword evidence="3" id="KW-0472">Membrane</keyword>
<feature type="transmembrane region" description="Helical" evidence="3">
    <location>
        <begin position="258"/>
        <end position="280"/>
    </location>
</feature>
<keyword evidence="5" id="KW-1185">Reference proteome</keyword>
<feature type="compositionally biased region" description="Low complexity" evidence="2">
    <location>
        <begin position="108"/>
        <end position="117"/>
    </location>
</feature>
<name>A0A8B8B0J1_CRAVI</name>
<evidence type="ECO:0000256" key="4">
    <source>
        <dbReference type="SAM" id="SignalP"/>
    </source>
</evidence>
<feature type="compositionally biased region" description="Basic and acidic residues" evidence="2">
    <location>
        <begin position="119"/>
        <end position="129"/>
    </location>
</feature>
<dbReference type="RefSeq" id="XP_022296932.1">
    <property type="nucleotide sequence ID" value="XM_022441224.1"/>
</dbReference>
<dbReference type="AlphaFoldDB" id="A0A8B8B0J1"/>
<accession>A0A8B8B0J1</accession>